<feature type="transmembrane region" description="Helical" evidence="5">
    <location>
        <begin position="354"/>
        <end position="376"/>
    </location>
</feature>
<organism evidence="8 9">
    <name type="scientific">Solidesulfovibrio fructosivorans JJ]</name>
    <dbReference type="NCBI Taxonomy" id="596151"/>
    <lineage>
        <taxon>Bacteria</taxon>
        <taxon>Pseudomonadati</taxon>
        <taxon>Thermodesulfobacteriota</taxon>
        <taxon>Desulfovibrionia</taxon>
        <taxon>Desulfovibrionales</taxon>
        <taxon>Desulfovibrionaceae</taxon>
        <taxon>Solidesulfovibrio</taxon>
    </lineage>
</organism>
<dbReference type="GO" id="GO:0042773">
    <property type="term" value="P:ATP synthesis coupled electron transport"/>
    <property type="evidence" value="ECO:0007669"/>
    <property type="project" value="InterPro"/>
</dbReference>
<reference evidence="8 9" key="1">
    <citation type="submission" date="2010-08" db="EMBL/GenBank/DDBJ databases">
        <title>The draft genome of Desulfovibrio fructosovorans JJ.</title>
        <authorList>
            <consortium name="US DOE Joint Genome Institute (JGI-PGF)"/>
            <person name="Lucas S."/>
            <person name="Copeland A."/>
            <person name="Lapidus A."/>
            <person name="Cheng J.-F."/>
            <person name="Bruce D."/>
            <person name="Goodwin L."/>
            <person name="Pitluck S."/>
            <person name="Land M.L."/>
            <person name="Hauser L."/>
            <person name="Chang Y.-J."/>
            <person name="Jeffries C."/>
            <person name="Wall J.D."/>
            <person name="Stahl D.A."/>
            <person name="Arkin A.P."/>
            <person name="Dehal P."/>
            <person name="Stolyar S.M."/>
            <person name="Hazen T.C."/>
            <person name="Woyke T.J."/>
        </authorList>
    </citation>
    <scope>NUCLEOTIDE SEQUENCE [LARGE SCALE GENOMIC DNA]</scope>
    <source>
        <strain evidence="8 9">JJ</strain>
    </source>
</reference>
<keyword evidence="5" id="KW-1278">Translocase</keyword>
<dbReference type="GO" id="GO:0005886">
    <property type="term" value="C:plasma membrane"/>
    <property type="evidence" value="ECO:0007669"/>
    <property type="project" value="UniProtKB-SubCell"/>
</dbReference>
<name>E1JZU7_SOLFR</name>
<evidence type="ECO:0000256" key="6">
    <source>
        <dbReference type="RuleBase" id="RU000320"/>
    </source>
</evidence>
<dbReference type="NCBIfam" id="TIGR01770">
    <property type="entry name" value="NDH_I_N"/>
    <property type="match status" value="1"/>
</dbReference>
<accession>E1JZU7</accession>
<feature type="transmembrane region" description="Helical" evidence="5">
    <location>
        <begin position="225"/>
        <end position="246"/>
    </location>
</feature>
<dbReference type="EC" id="7.1.1.-" evidence="5"/>
<feature type="transmembrane region" description="Helical" evidence="5">
    <location>
        <begin position="38"/>
        <end position="56"/>
    </location>
</feature>
<dbReference type="GO" id="GO:0050136">
    <property type="term" value="F:NADH dehydrogenase (quinone) (non-electrogenic) activity"/>
    <property type="evidence" value="ECO:0007669"/>
    <property type="project" value="UniProtKB-UniRule"/>
</dbReference>
<dbReference type="PANTHER" id="PTHR22773">
    <property type="entry name" value="NADH DEHYDROGENASE"/>
    <property type="match status" value="1"/>
</dbReference>
<feature type="transmembrane region" description="Helical" evidence="5">
    <location>
        <begin position="12"/>
        <end position="31"/>
    </location>
</feature>
<keyword evidence="5" id="KW-0830">Ubiquinone</keyword>
<keyword evidence="5" id="KW-0874">Quinone</keyword>
<evidence type="ECO:0000256" key="2">
    <source>
        <dbReference type="ARBA" id="ARBA00022692"/>
    </source>
</evidence>
<feature type="transmembrane region" description="Helical" evidence="5">
    <location>
        <begin position="119"/>
        <end position="140"/>
    </location>
</feature>
<evidence type="ECO:0000313" key="8">
    <source>
        <dbReference type="EMBL" id="EFL50127.1"/>
    </source>
</evidence>
<feature type="domain" description="NADH:quinone oxidoreductase/Mrp antiporter transmembrane" evidence="7">
    <location>
        <begin position="115"/>
        <end position="403"/>
    </location>
</feature>
<keyword evidence="5" id="KW-1003">Cell membrane</keyword>
<feature type="transmembrane region" description="Helical" evidence="5">
    <location>
        <begin position="192"/>
        <end position="213"/>
    </location>
</feature>
<feature type="transmembrane region" description="Helical" evidence="5">
    <location>
        <begin position="252"/>
        <end position="272"/>
    </location>
</feature>
<dbReference type="AlphaFoldDB" id="E1JZU7"/>
<gene>
    <name evidence="5" type="primary">nuoN</name>
    <name evidence="8" type="ORF">DesfrDRAFT_3147</name>
</gene>
<proteinExistence type="inferred from homology"/>
<evidence type="ECO:0000256" key="1">
    <source>
        <dbReference type="ARBA" id="ARBA00004127"/>
    </source>
</evidence>
<keyword evidence="9" id="KW-1185">Reference proteome</keyword>
<dbReference type="HAMAP" id="MF_00445">
    <property type="entry name" value="NDH1_NuoN_1"/>
    <property type="match status" value="1"/>
</dbReference>
<dbReference type="InterPro" id="IPR010096">
    <property type="entry name" value="NADH-Q_OxRdtase_suN/2"/>
</dbReference>
<evidence type="ECO:0000256" key="3">
    <source>
        <dbReference type="ARBA" id="ARBA00022989"/>
    </source>
</evidence>
<comment type="similarity">
    <text evidence="5">Belongs to the complex I subunit 2 family.</text>
</comment>
<comment type="caution">
    <text evidence="8">The sequence shown here is derived from an EMBL/GenBank/DDBJ whole genome shotgun (WGS) entry which is preliminary data.</text>
</comment>
<feature type="transmembrane region" description="Helical" evidence="5">
    <location>
        <begin position="97"/>
        <end position="113"/>
    </location>
</feature>
<comment type="subcellular location">
    <subcellularLocation>
        <location evidence="5">Cell membrane</location>
        <topology evidence="5">Multi-pass membrane protein</topology>
    </subcellularLocation>
    <subcellularLocation>
        <location evidence="1">Endomembrane system</location>
        <topology evidence="1">Multi-pass membrane protein</topology>
    </subcellularLocation>
    <subcellularLocation>
        <location evidence="6">Membrane</location>
        <topology evidence="6">Multi-pass membrane protein</topology>
    </subcellularLocation>
</comment>
<comment type="function">
    <text evidence="5">NDH-1 shuttles electrons from NADH, via FMN and iron-sulfur (Fe-S) centers, to quinones in the respiratory chain. The immediate electron acceptor for the enzyme in this species is believed to be ubiquinone. Couples the redox reaction to proton translocation (for every two electrons transferred, four hydrogen ions are translocated across the cytoplasmic membrane), and thus conserves the redox energy in a proton gradient.</text>
</comment>
<keyword evidence="5" id="KW-0520">NAD</keyword>
<dbReference type="Proteomes" id="UP000006250">
    <property type="component" value="Unassembled WGS sequence"/>
</dbReference>
<dbReference type="InterPro" id="IPR001750">
    <property type="entry name" value="ND/Mrp_TM"/>
</dbReference>
<dbReference type="EMBL" id="AECZ01000025">
    <property type="protein sequence ID" value="EFL50127.1"/>
    <property type="molecule type" value="Genomic_DNA"/>
</dbReference>
<dbReference type="STRING" id="596151.DesfrDRAFT_3147"/>
<keyword evidence="4 5" id="KW-0472">Membrane</keyword>
<protein>
    <recommendedName>
        <fullName evidence="5">NADH-quinone oxidoreductase subunit N</fullName>
        <ecNumber evidence="5">7.1.1.-</ecNumber>
    </recommendedName>
    <alternativeName>
        <fullName evidence="5">NADH dehydrogenase I subunit N</fullName>
    </alternativeName>
    <alternativeName>
        <fullName evidence="5">NDH-1 subunit N</fullName>
    </alternativeName>
</protein>
<comment type="subunit">
    <text evidence="5">NDH-1 is composed of 14 different subunits. Subunits NuoA, H, J, K, L, M, N constitute the membrane sector of the complex.</text>
</comment>
<sequence length="466" mass="47121">MPAQITGLFPELIPHLALAAGGLAALGAAIFRRGAPRGLLPTLTALFALVPGIWAFLPGPEASGMTRFYAGLLSAITLGTVGLLARYADKREFSGDALYGLTLWSALGMLLLAEATDWLMLLLGLELASLCLYALVAARLNDRLGAEAALKYFLPGAVALATLTFGISLIYAGSGTLDIADSLAAGGPIVTAGLALALVGIGFKLSLAPVHLWTPDTYQGAPAPVAAFLSTGSKAATAAALLHLCADASPDAMALLSPALVAVSGLSMAVGNIGALRQKSVKRLLAYSSIAQMGYIAMAALAVGAGGGEAALFYLAAYALMDLGAFGAVGALSGDAADRDAIASYRGLGYDHPWLAGSLAFCLLSLAGLPPTAGFIGKFLVFGAALRAGYTGLAVFGILMAVIGIFYALRLVATLYMRESVEAYPAVPAPAGPAGGLTLWAVAAGLLWLGVWPGPLMAAIAKLVGG</sequence>
<dbReference type="Pfam" id="PF00361">
    <property type="entry name" value="Proton_antipo_M"/>
    <property type="match status" value="1"/>
</dbReference>
<evidence type="ECO:0000259" key="7">
    <source>
        <dbReference type="Pfam" id="PF00361"/>
    </source>
</evidence>
<evidence type="ECO:0000313" key="9">
    <source>
        <dbReference type="Proteomes" id="UP000006250"/>
    </source>
</evidence>
<feature type="transmembrane region" description="Helical" evidence="5">
    <location>
        <begin position="284"/>
        <end position="305"/>
    </location>
</feature>
<dbReference type="GO" id="GO:0048038">
    <property type="term" value="F:quinone binding"/>
    <property type="evidence" value="ECO:0007669"/>
    <property type="project" value="UniProtKB-KW"/>
</dbReference>
<dbReference type="eggNOG" id="COG1007">
    <property type="taxonomic scope" value="Bacteria"/>
</dbReference>
<dbReference type="OrthoDB" id="9805769at2"/>
<dbReference type="GO" id="GO:0008137">
    <property type="term" value="F:NADH dehydrogenase (ubiquinone) activity"/>
    <property type="evidence" value="ECO:0007669"/>
    <property type="project" value="InterPro"/>
</dbReference>
<evidence type="ECO:0000256" key="5">
    <source>
        <dbReference type="HAMAP-Rule" id="MF_00445"/>
    </source>
</evidence>
<keyword evidence="3 5" id="KW-1133">Transmembrane helix</keyword>
<feature type="transmembrane region" description="Helical" evidence="5">
    <location>
        <begin position="311"/>
        <end position="333"/>
    </location>
</feature>
<keyword evidence="2 5" id="KW-0812">Transmembrane</keyword>
<feature type="transmembrane region" description="Helical" evidence="5">
    <location>
        <begin position="68"/>
        <end position="85"/>
    </location>
</feature>
<feature type="transmembrane region" description="Helical" evidence="5">
    <location>
        <begin position="388"/>
        <end position="409"/>
    </location>
</feature>
<feature type="transmembrane region" description="Helical" evidence="5">
    <location>
        <begin position="152"/>
        <end position="172"/>
    </location>
</feature>
<comment type="catalytic activity">
    <reaction evidence="5">
        <text>a quinone + NADH + 5 H(+)(in) = a quinol + NAD(+) + 4 H(+)(out)</text>
        <dbReference type="Rhea" id="RHEA:57888"/>
        <dbReference type="ChEBI" id="CHEBI:15378"/>
        <dbReference type="ChEBI" id="CHEBI:24646"/>
        <dbReference type="ChEBI" id="CHEBI:57540"/>
        <dbReference type="ChEBI" id="CHEBI:57945"/>
        <dbReference type="ChEBI" id="CHEBI:132124"/>
    </reaction>
</comment>
<keyword evidence="5" id="KW-0813">Transport</keyword>
<evidence type="ECO:0000256" key="4">
    <source>
        <dbReference type="ARBA" id="ARBA00023136"/>
    </source>
</evidence>
<dbReference type="GO" id="GO:0012505">
    <property type="term" value="C:endomembrane system"/>
    <property type="evidence" value="ECO:0007669"/>
    <property type="project" value="UniProtKB-SubCell"/>
</dbReference>
<dbReference type="RefSeq" id="WP_005995466.1">
    <property type="nucleotide sequence ID" value="NZ_AECZ01000025.1"/>
</dbReference>